<keyword evidence="2" id="KW-1133">Transmembrane helix</keyword>
<name>A0A3B1D454_9ZZZZ</name>
<dbReference type="PANTHER" id="PTHR30273:SF2">
    <property type="entry name" value="PROTEIN FECR"/>
    <property type="match status" value="1"/>
</dbReference>
<evidence type="ECO:0000259" key="3">
    <source>
        <dbReference type="Pfam" id="PF04773"/>
    </source>
</evidence>
<dbReference type="Pfam" id="PF04773">
    <property type="entry name" value="FecR"/>
    <property type="match status" value="1"/>
</dbReference>
<dbReference type="PANTHER" id="PTHR30273">
    <property type="entry name" value="PERIPLASMIC SIGNAL SENSOR AND SIGMA FACTOR ACTIVATOR FECR-RELATED"/>
    <property type="match status" value="1"/>
</dbReference>
<dbReference type="InterPro" id="IPR006860">
    <property type="entry name" value="FecR"/>
</dbReference>
<organism evidence="4">
    <name type="scientific">hydrothermal vent metagenome</name>
    <dbReference type="NCBI Taxonomy" id="652676"/>
    <lineage>
        <taxon>unclassified sequences</taxon>
        <taxon>metagenomes</taxon>
        <taxon>ecological metagenomes</taxon>
    </lineage>
</organism>
<dbReference type="Gene3D" id="2.60.120.1440">
    <property type="match status" value="1"/>
</dbReference>
<evidence type="ECO:0000256" key="2">
    <source>
        <dbReference type="SAM" id="Phobius"/>
    </source>
</evidence>
<feature type="non-terminal residue" evidence="4">
    <location>
        <position position="403"/>
    </location>
</feature>
<keyword evidence="2" id="KW-0812">Transmembrane</keyword>
<dbReference type="GO" id="GO:0016989">
    <property type="term" value="F:sigma factor antagonist activity"/>
    <property type="evidence" value="ECO:0007669"/>
    <property type="project" value="TreeGrafter"/>
</dbReference>
<dbReference type="InterPro" id="IPR012373">
    <property type="entry name" value="Ferrdict_sens_TM"/>
</dbReference>
<feature type="transmembrane region" description="Helical" evidence="2">
    <location>
        <begin position="82"/>
        <end position="103"/>
    </location>
</feature>
<dbReference type="EMBL" id="UOGL01000088">
    <property type="protein sequence ID" value="VAX36939.1"/>
    <property type="molecule type" value="Genomic_DNA"/>
</dbReference>
<protein>
    <recommendedName>
        <fullName evidence="3">FecR protein domain-containing protein</fullName>
    </recommendedName>
</protein>
<dbReference type="AlphaFoldDB" id="A0A3B1D454"/>
<accession>A0A3B1D454</accession>
<feature type="domain" description="FecR protein" evidence="3">
    <location>
        <begin position="151"/>
        <end position="232"/>
    </location>
</feature>
<feature type="region of interest" description="Disordered" evidence="1">
    <location>
        <begin position="365"/>
        <end position="394"/>
    </location>
</feature>
<proteinExistence type="predicted"/>
<gene>
    <name evidence="4" type="ORF">MNBD_PLANCTO02-1628</name>
</gene>
<keyword evidence="2" id="KW-0472">Membrane</keyword>
<evidence type="ECO:0000256" key="1">
    <source>
        <dbReference type="SAM" id="MobiDB-lite"/>
    </source>
</evidence>
<reference evidence="4" key="1">
    <citation type="submission" date="2018-06" db="EMBL/GenBank/DDBJ databases">
        <authorList>
            <person name="Zhirakovskaya E."/>
        </authorList>
    </citation>
    <scope>NUCLEOTIDE SEQUENCE</scope>
</reference>
<evidence type="ECO:0000313" key="4">
    <source>
        <dbReference type="EMBL" id="VAX36939.1"/>
    </source>
</evidence>
<sequence length="403" mass="44714">MSQQQEELYRLFGALCNETITSAEHQRLQDILVDDPDARQQYYQYLDIHLELGQLSIEPVEQNKEYFSLPPVSSTTIGKRNYLLPSVALLVLLVMVVALLLSVQNDVHQTEKKRPLALVVQTAQVRFAAGSPLLKVGSPLEKKETYALVEGELQMVFANGAEVILTAPTVFEVLKKGVLSVEYGSCSVYAPDGAEGFVVKTPLSHVVDLGTRFSVKVNESGETDVQVVEGEAEVHSIHSGKVSTEPMSRLTKGMAKRYTYNQQSFGNDILYNKKQYTQQLPDRIIKYNATTGKHGGVENLTSLTVQRGGKRIQYQIDELIGIEVIHYKGGKNCMTTALDDVDPAQNKKPRRSLLDNDHSLITGLINPGGQVEPLTSDPIMNRPERKNNPNTPGIGIRFKRPII</sequence>